<dbReference type="SMART" id="SM00257">
    <property type="entry name" value="LysM"/>
    <property type="match status" value="1"/>
</dbReference>
<dbReference type="EMBL" id="MHFR01000068">
    <property type="protein sequence ID" value="OGW95228.1"/>
    <property type="molecule type" value="Genomic_DNA"/>
</dbReference>
<name>A0A1G1KQQ5_9BACT</name>
<dbReference type="AlphaFoldDB" id="A0A1G1KQQ5"/>
<dbReference type="InterPro" id="IPR002502">
    <property type="entry name" value="Amidase_domain"/>
</dbReference>
<sequence>MSKRNHISFFLSRLVPIFILTPILLWGCSGSGAYAPPIGPEPTQMAALPGQYGVAVQPLGDVYHEVGPMETIWRISKMYGVEQADIMRANNIQNAGKLKIGQKLLIPQAERPRDVVPLYNVRPWSYMIVHHTATDIGNAKLIDKSHHNRGWVEGLGYHFLIDNGTLGKGNGQIEVGPRWVKQMDGAHTKAGNMNSVGIGVSVVGNFSEAYVSEQQMQSLVSLINILRNHYHIPLNHVMGHRDVPGAQTECPGKMFPWSELMRRLRSSQ</sequence>
<dbReference type="SMART" id="SM00644">
    <property type="entry name" value="Ami_2"/>
    <property type="match status" value="1"/>
</dbReference>
<dbReference type="SUPFAM" id="SSF54106">
    <property type="entry name" value="LysM domain"/>
    <property type="match status" value="1"/>
</dbReference>
<dbReference type="GO" id="GO:0008745">
    <property type="term" value="F:N-acetylmuramoyl-L-alanine amidase activity"/>
    <property type="evidence" value="ECO:0007669"/>
    <property type="project" value="InterPro"/>
</dbReference>
<dbReference type="InterPro" id="IPR036505">
    <property type="entry name" value="Amidase/PGRP_sf"/>
</dbReference>
<feature type="domain" description="LysM" evidence="2">
    <location>
        <begin position="62"/>
        <end position="106"/>
    </location>
</feature>
<proteinExistence type="inferred from homology"/>
<dbReference type="SMART" id="SM00701">
    <property type="entry name" value="PGRP"/>
    <property type="match status" value="1"/>
</dbReference>
<dbReference type="GO" id="GO:0008270">
    <property type="term" value="F:zinc ion binding"/>
    <property type="evidence" value="ECO:0007669"/>
    <property type="project" value="InterPro"/>
</dbReference>
<dbReference type="Gene3D" id="3.40.80.10">
    <property type="entry name" value="Peptidoglycan recognition protein-like"/>
    <property type="match status" value="1"/>
</dbReference>
<dbReference type="Pfam" id="PF01476">
    <property type="entry name" value="LysM"/>
    <property type="match status" value="1"/>
</dbReference>
<dbReference type="Proteomes" id="UP000178187">
    <property type="component" value="Unassembled WGS sequence"/>
</dbReference>
<dbReference type="InterPro" id="IPR006619">
    <property type="entry name" value="PGRP_domain_met/bac"/>
</dbReference>
<evidence type="ECO:0000313" key="4">
    <source>
        <dbReference type="Proteomes" id="UP000178187"/>
    </source>
</evidence>
<comment type="similarity">
    <text evidence="1">Belongs to the N-acetylmuramoyl-L-alanine amidase 2 family.</text>
</comment>
<dbReference type="SUPFAM" id="SSF55846">
    <property type="entry name" value="N-acetylmuramoyl-L-alanine amidase-like"/>
    <property type="match status" value="1"/>
</dbReference>
<evidence type="ECO:0000313" key="3">
    <source>
        <dbReference type="EMBL" id="OGW95228.1"/>
    </source>
</evidence>
<dbReference type="PANTHER" id="PTHR11022:SF41">
    <property type="entry name" value="PEPTIDOGLYCAN-RECOGNITION PROTEIN LC-RELATED"/>
    <property type="match status" value="1"/>
</dbReference>
<organism evidence="3 4">
    <name type="scientific">Candidatus Danuiimicrobium aquiferis</name>
    <dbReference type="NCBI Taxonomy" id="1801832"/>
    <lineage>
        <taxon>Bacteria</taxon>
        <taxon>Pseudomonadati</taxon>
        <taxon>Candidatus Omnitrophota</taxon>
        <taxon>Candidatus Danuiimicrobium</taxon>
    </lineage>
</organism>
<reference evidence="3 4" key="1">
    <citation type="journal article" date="2016" name="Nat. Commun.">
        <title>Thousands of microbial genomes shed light on interconnected biogeochemical processes in an aquifer system.</title>
        <authorList>
            <person name="Anantharaman K."/>
            <person name="Brown C.T."/>
            <person name="Hug L.A."/>
            <person name="Sharon I."/>
            <person name="Castelle C.J."/>
            <person name="Probst A.J."/>
            <person name="Thomas B.C."/>
            <person name="Singh A."/>
            <person name="Wilkins M.J."/>
            <person name="Karaoz U."/>
            <person name="Brodie E.L."/>
            <person name="Williams K.H."/>
            <person name="Hubbard S.S."/>
            <person name="Banfield J.F."/>
        </authorList>
    </citation>
    <scope>NUCLEOTIDE SEQUENCE [LARGE SCALE GENOMIC DNA]</scope>
</reference>
<dbReference type="InterPro" id="IPR015510">
    <property type="entry name" value="PGRP"/>
</dbReference>
<dbReference type="CDD" id="cd00118">
    <property type="entry name" value="LysM"/>
    <property type="match status" value="1"/>
</dbReference>
<evidence type="ECO:0000259" key="2">
    <source>
        <dbReference type="PROSITE" id="PS51782"/>
    </source>
</evidence>
<protein>
    <recommendedName>
        <fullName evidence="2">LysM domain-containing protein</fullName>
    </recommendedName>
</protein>
<dbReference type="PROSITE" id="PS51782">
    <property type="entry name" value="LYSM"/>
    <property type="match status" value="1"/>
</dbReference>
<dbReference type="Pfam" id="PF01510">
    <property type="entry name" value="Amidase_2"/>
    <property type="match status" value="1"/>
</dbReference>
<gene>
    <name evidence="3" type="ORF">A3G33_04675</name>
</gene>
<dbReference type="CDD" id="cd06583">
    <property type="entry name" value="PGRP"/>
    <property type="match status" value="1"/>
</dbReference>
<evidence type="ECO:0000256" key="1">
    <source>
        <dbReference type="ARBA" id="ARBA00007553"/>
    </source>
</evidence>
<dbReference type="GO" id="GO:0009253">
    <property type="term" value="P:peptidoglycan catabolic process"/>
    <property type="evidence" value="ECO:0007669"/>
    <property type="project" value="InterPro"/>
</dbReference>
<comment type="caution">
    <text evidence="3">The sequence shown here is derived from an EMBL/GenBank/DDBJ whole genome shotgun (WGS) entry which is preliminary data.</text>
</comment>
<dbReference type="Gene3D" id="3.10.350.10">
    <property type="entry name" value="LysM domain"/>
    <property type="match status" value="1"/>
</dbReference>
<dbReference type="PANTHER" id="PTHR11022">
    <property type="entry name" value="PEPTIDOGLYCAN RECOGNITION PROTEIN"/>
    <property type="match status" value="1"/>
</dbReference>
<dbReference type="InterPro" id="IPR036779">
    <property type="entry name" value="LysM_dom_sf"/>
</dbReference>
<accession>A0A1G1KQQ5</accession>
<dbReference type="InterPro" id="IPR018392">
    <property type="entry name" value="LysM"/>
</dbReference>